<dbReference type="InterPro" id="IPR023214">
    <property type="entry name" value="HAD_sf"/>
</dbReference>
<evidence type="ECO:0000256" key="1">
    <source>
        <dbReference type="ARBA" id="ARBA00001946"/>
    </source>
</evidence>
<accession>I5BUE6</accession>
<keyword evidence="6" id="KW-0378">Hydrolase</keyword>
<comment type="cofactor">
    <cofactor evidence="1">
        <name>Mg(2+)</name>
        <dbReference type="ChEBI" id="CHEBI:18420"/>
    </cofactor>
</comment>
<dbReference type="NCBIfam" id="TIGR01549">
    <property type="entry name" value="HAD-SF-IA-v1"/>
    <property type="match status" value="1"/>
</dbReference>
<dbReference type="Gene3D" id="3.40.50.1000">
    <property type="entry name" value="HAD superfamily/HAD-like"/>
    <property type="match status" value="1"/>
</dbReference>
<keyword evidence="3" id="KW-0479">Metal-binding</keyword>
<dbReference type="Proteomes" id="UP000005551">
    <property type="component" value="Unassembled WGS sequence"/>
</dbReference>
<dbReference type="InterPro" id="IPR051600">
    <property type="entry name" value="Beta-PGM-like"/>
</dbReference>
<evidence type="ECO:0000313" key="7">
    <source>
        <dbReference type="Proteomes" id="UP000005551"/>
    </source>
</evidence>
<dbReference type="STRING" id="1189621.A3SI_18295"/>
<dbReference type="PANTHER" id="PTHR46193">
    <property type="entry name" value="6-PHOSPHOGLUCONATE PHOSPHATASE"/>
    <property type="match status" value="1"/>
</dbReference>
<dbReference type="EMBL" id="AJYA01000065">
    <property type="protein sequence ID" value="EIM73198.1"/>
    <property type="molecule type" value="Genomic_DNA"/>
</dbReference>
<reference evidence="6 7" key="1">
    <citation type="submission" date="2012-05" db="EMBL/GenBank/DDBJ databases">
        <title>Genome sequence of Nitritalea halalkaliphila LW7.</title>
        <authorList>
            <person name="Jangir P.K."/>
            <person name="Singh A."/>
            <person name="Shivaji S."/>
            <person name="Sharma R."/>
        </authorList>
    </citation>
    <scope>NUCLEOTIDE SEQUENCE [LARGE SCALE GENOMIC DNA]</scope>
    <source>
        <strain evidence="6 7">LW7</strain>
    </source>
</reference>
<dbReference type="Gene3D" id="1.10.150.240">
    <property type="entry name" value="Putative phosphatase, domain 2"/>
    <property type="match status" value="1"/>
</dbReference>
<comment type="similarity">
    <text evidence="2">Belongs to the HAD-like hydrolase superfamily. CbbY/CbbZ/Gph/YieH family.</text>
</comment>
<evidence type="ECO:0000256" key="5">
    <source>
        <dbReference type="ARBA" id="ARBA00023277"/>
    </source>
</evidence>
<dbReference type="CDD" id="cd07505">
    <property type="entry name" value="HAD_BPGM-like"/>
    <property type="match status" value="1"/>
</dbReference>
<evidence type="ECO:0000256" key="3">
    <source>
        <dbReference type="ARBA" id="ARBA00022723"/>
    </source>
</evidence>
<dbReference type="PRINTS" id="PR00413">
    <property type="entry name" value="HADHALOGNASE"/>
</dbReference>
<keyword evidence="7" id="KW-1185">Reference proteome</keyword>
<dbReference type="OrthoDB" id="9797743at2"/>
<gene>
    <name evidence="6" type="ORF">A3SI_18295</name>
</gene>
<organism evidence="6 7">
    <name type="scientific">Nitritalea halalkaliphila LW7</name>
    <dbReference type="NCBI Taxonomy" id="1189621"/>
    <lineage>
        <taxon>Bacteria</taxon>
        <taxon>Pseudomonadati</taxon>
        <taxon>Bacteroidota</taxon>
        <taxon>Cytophagia</taxon>
        <taxon>Cytophagales</taxon>
        <taxon>Cyclobacteriaceae</taxon>
        <taxon>Nitritalea</taxon>
    </lineage>
</organism>
<dbReference type="InterPro" id="IPR023198">
    <property type="entry name" value="PGP-like_dom2"/>
</dbReference>
<dbReference type="AlphaFoldDB" id="I5BUE6"/>
<dbReference type="GO" id="GO:0046872">
    <property type="term" value="F:metal ion binding"/>
    <property type="evidence" value="ECO:0007669"/>
    <property type="project" value="UniProtKB-KW"/>
</dbReference>
<dbReference type="InterPro" id="IPR036412">
    <property type="entry name" value="HAD-like_sf"/>
</dbReference>
<dbReference type="SFLD" id="SFLDG01135">
    <property type="entry name" value="C1.5.6:_HAD__Beta-PGM__Phospha"/>
    <property type="match status" value="1"/>
</dbReference>
<sequence>MKQAVIFDMDGVICHTNPYHAEAFRLFFSRYGLKPTEEAFKEHMYGKNNGYIFSYFLNRPIEGEELAELEREKEACFRELYAPHVQAIAGFLPFLNTLRGRVALGVATSAPQANMDLILGTLGIRDYFQVALASEHVRKHKPDPEVYLKAAAALDVSPAEALVFEDSFSGVTAARNAGMEVIGVLSSHRAEELPPCKDYVQNYLQLGLGVLS</sequence>
<name>I5BUE6_9BACT</name>
<dbReference type="PANTHER" id="PTHR46193:SF18">
    <property type="entry name" value="HEXITOL PHOSPHATASE B"/>
    <property type="match status" value="1"/>
</dbReference>
<protein>
    <submittedName>
        <fullName evidence="6">HAD superfamily hydrolase</fullName>
    </submittedName>
</protein>
<dbReference type="NCBIfam" id="TIGR01509">
    <property type="entry name" value="HAD-SF-IA-v3"/>
    <property type="match status" value="1"/>
</dbReference>
<proteinExistence type="inferred from homology"/>
<dbReference type="GO" id="GO:0016787">
    <property type="term" value="F:hydrolase activity"/>
    <property type="evidence" value="ECO:0007669"/>
    <property type="project" value="UniProtKB-KW"/>
</dbReference>
<keyword evidence="5" id="KW-0119">Carbohydrate metabolism</keyword>
<evidence type="ECO:0000256" key="2">
    <source>
        <dbReference type="ARBA" id="ARBA00006171"/>
    </source>
</evidence>
<dbReference type="SFLD" id="SFLDG01129">
    <property type="entry name" value="C1.5:_HAD__Beta-PGM__Phosphata"/>
    <property type="match status" value="1"/>
</dbReference>
<dbReference type="Pfam" id="PF13419">
    <property type="entry name" value="HAD_2"/>
    <property type="match status" value="1"/>
</dbReference>
<evidence type="ECO:0000256" key="4">
    <source>
        <dbReference type="ARBA" id="ARBA00022842"/>
    </source>
</evidence>
<dbReference type="SUPFAM" id="SSF56784">
    <property type="entry name" value="HAD-like"/>
    <property type="match status" value="1"/>
</dbReference>
<keyword evidence="4" id="KW-0460">Magnesium</keyword>
<dbReference type="SFLD" id="SFLDS00003">
    <property type="entry name" value="Haloacid_Dehalogenase"/>
    <property type="match status" value="1"/>
</dbReference>
<dbReference type="InterPro" id="IPR006439">
    <property type="entry name" value="HAD-SF_hydro_IA"/>
</dbReference>
<comment type="caution">
    <text evidence="6">The sequence shown here is derived from an EMBL/GenBank/DDBJ whole genome shotgun (WGS) entry which is preliminary data.</text>
</comment>
<dbReference type="RefSeq" id="WP_009057223.1">
    <property type="nucleotide sequence ID" value="NZ_AJYA01000065.1"/>
</dbReference>
<evidence type="ECO:0000313" key="6">
    <source>
        <dbReference type="EMBL" id="EIM73198.1"/>
    </source>
</evidence>
<dbReference type="InterPro" id="IPR041492">
    <property type="entry name" value="HAD_2"/>
</dbReference>
<dbReference type="PATRIC" id="fig|1189621.3.peg.3798"/>